<protein>
    <submittedName>
        <fullName evidence="2">Uncharacterized protein</fullName>
    </submittedName>
</protein>
<dbReference type="Proteomes" id="UP000033572">
    <property type="component" value="Unassembled WGS sequence"/>
</dbReference>
<gene>
    <name evidence="2" type="ORF">RN50_02437</name>
</gene>
<accession>A0A0F0KE58</accession>
<keyword evidence="3" id="KW-1185">Reference proteome</keyword>
<dbReference type="PATRIC" id="fig|104336.4.peg.2485"/>
<dbReference type="EMBL" id="JYIU01000045">
    <property type="protein sequence ID" value="KJL19158.1"/>
    <property type="molecule type" value="Genomic_DNA"/>
</dbReference>
<feature type="transmembrane region" description="Helical" evidence="1">
    <location>
        <begin position="236"/>
        <end position="254"/>
    </location>
</feature>
<feature type="transmembrane region" description="Helical" evidence="1">
    <location>
        <begin position="110"/>
        <end position="142"/>
    </location>
</feature>
<proteinExistence type="predicted"/>
<keyword evidence="1" id="KW-0812">Transmembrane</keyword>
<evidence type="ECO:0000256" key="1">
    <source>
        <dbReference type="SAM" id="Phobius"/>
    </source>
</evidence>
<keyword evidence="1" id="KW-1133">Transmembrane helix</keyword>
<feature type="transmembrane region" description="Helical" evidence="1">
    <location>
        <begin position="208"/>
        <end position="230"/>
    </location>
</feature>
<comment type="caution">
    <text evidence="2">The sequence shown here is derived from an EMBL/GenBank/DDBJ whole genome shotgun (WGS) entry which is preliminary data.</text>
</comment>
<dbReference type="AlphaFoldDB" id="A0A0F0KE58"/>
<reference evidence="2 3" key="1">
    <citation type="submission" date="2015-02" db="EMBL/GenBank/DDBJ databases">
        <title>Draft genome sequences of ten Microbacterium spp. with emphasis on heavy metal contaminated environments.</title>
        <authorList>
            <person name="Corretto E."/>
        </authorList>
    </citation>
    <scope>NUCLEOTIDE SEQUENCE [LARGE SCALE GENOMIC DNA]</scope>
    <source>
        <strain evidence="2 3">DSM 12966</strain>
    </source>
</reference>
<feature type="transmembrane region" description="Helical" evidence="1">
    <location>
        <begin position="148"/>
        <end position="169"/>
    </location>
</feature>
<organism evidence="2 3">
    <name type="scientific">Microbacterium foliorum</name>
    <dbReference type="NCBI Taxonomy" id="104336"/>
    <lineage>
        <taxon>Bacteria</taxon>
        <taxon>Bacillati</taxon>
        <taxon>Actinomycetota</taxon>
        <taxon>Actinomycetes</taxon>
        <taxon>Micrococcales</taxon>
        <taxon>Microbacteriaceae</taxon>
        <taxon>Microbacterium</taxon>
    </lineage>
</organism>
<dbReference type="KEGG" id="mfol:DXT68_03465"/>
<keyword evidence="1" id="KW-0472">Membrane</keyword>
<evidence type="ECO:0000313" key="2">
    <source>
        <dbReference type="EMBL" id="KJL19158.1"/>
    </source>
</evidence>
<dbReference type="RefSeq" id="WP_045254784.1">
    <property type="nucleotide sequence ID" value="NZ_JYIU01000045.1"/>
</dbReference>
<name>A0A0F0KE58_9MICO</name>
<sequence>MLRLHPGVRLDRGVDGAWLLSDDARALRGVPLTTADADTLGTVCVDGSDGERRELGWPVAIDVLLHGAASGDRRFIESLRGDASLSSPERALLRSLARSRRMRPRRFDAFSVWVFVIGAVVRQLSVVLVVTSLLLGAMAIALDLPARQIPVILVLPLLIPVVIGTHEAAHWMTMLRLTSARASGALLVRGRQIAVLTPDLDTSTMRRVAAAGPCAGIAVCAIWTGIWAFIGGPFGIAVGILLGVSQLLGVTPLSKDGRALLGIRT</sequence>
<evidence type="ECO:0000313" key="3">
    <source>
        <dbReference type="Proteomes" id="UP000033572"/>
    </source>
</evidence>